<evidence type="ECO:0000256" key="3">
    <source>
        <dbReference type="SAM" id="SignalP"/>
    </source>
</evidence>
<evidence type="ECO:0008006" key="6">
    <source>
        <dbReference type="Google" id="ProtNLM"/>
    </source>
</evidence>
<dbReference type="InterPro" id="IPR052953">
    <property type="entry name" value="Ser-rich/MCO-related"/>
</dbReference>
<keyword evidence="2" id="KW-0812">Transmembrane</keyword>
<feature type="compositionally biased region" description="Low complexity" evidence="1">
    <location>
        <begin position="214"/>
        <end position="232"/>
    </location>
</feature>
<protein>
    <recommendedName>
        <fullName evidence="6">Cupredoxin</fullName>
    </recommendedName>
</protein>
<dbReference type="Proteomes" id="UP000799771">
    <property type="component" value="Unassembled WGS sequence"/>
</dbReference>
<keyword evidence="5" id="KW-1185">Reference proteome</keyword>
<dbReference type="Gene3D" id="2.60.40.420">
    <property type="entry name" value="Cupredoxins - blue copper proteins"/>
    <property type="match status" value="1"/>
</dbReference>
<keyword evidence="2" id="KW-0472">Membrane</keyword>
<dbReference type="RefSeq" id="XP_033523425.1">
    <property type="nucleotide sequence ID" value="XM_033664599.1"/>
</dbReference>
<evidence type="ECO:0000313" key="5">
    <source>
        <dbReference type="Proteomes" id="UP000799771"/>
    </source>
</evidence>
<gene>
    <name evidence="4" type="ORF">P153DRAFT_30543</name>
</gene>
<dbReference type="InterPro" id="IPR008972">
    <property type="entry name" value="Cupredoxin"/>
</dbReference>
<evidence type="ECO:0000256" key="2">
    <source>
        <dbReference type="SAM" id="Phobius"/>
    </source>
</evidence>
<dbReference type="PANTHER" id="PTHR34883">
    <property type="entry name" value="SERINE-RICH PROTEIN, PUTATIVE-RELATED-RELATED"/>
    <property type="match status" value="1"/>
</dbReference>
<dbReference type="SUPFAM" id="SSF49503">
    <property type="entry name" value="Cupredoxins"/>
    <property type="match status" value="1"/>
</dbReference>
<feature type="signal peptide" evidence="3">
    <location>
        <begin position="1"/>
        <end position="25"/>
    </location>
</feature>
<feature type="chain" id="PRO_5025564215" description="Cupredoxin" evidence="3">
    <location>
        <begin position="26"/>
        <end position="396"/>
    </location>
</feature>
<sequence length="396" mass="41322">MAPSWISKLAVGLLATAGLLSPASAQTYSDGNIQTPSTLVSITSRASSVASASAAATVSAASNGTASEPKEHYIKVGSGGYKLDPDSISNVSVGDTVTFEFFPSGHSIIRAAYGSACVPFEYTARDRIGFYSGPMMIDKVSDTVLWSITINSTEPIFYYCGADTSCDIQLMVGVINPNSTQTLTAQKVYAQKADWKLIPGDPIPSEGQSTLAIPTSTPTATATAAATPTPSPAAHAHGLSSGAIAGIVVGAVALLAICAALFFYVGRAKSLKETIKRQDDAAAARASANPEMSQYGLGSPGLHSPYGSPDLRQTDYYGNQLPAYGQYHAADARASGWTSPSLDPQHASVGSGYEGLSQQQLDELKQQQQITRVELHSPTPGQGQWAHELEAARGQK</sequence>
<evidence type="ECO:0000256" key="1">
    <source>
        <dbReference type="SAM" id="MobiDB-lite"/>
    </source>
</evidence>
<dbReference type="AlphaFoldDB" id="A0A6A6ABS9"/>
<dbReference type="GeneID" id="54405031"/>
<organism evidence="4 5">
    <name type="scientific">Dothidotthia symphoricarpi CBS 119687</name>
    <dbReference type="NCBI Taxonomy" id="1392245"/>
    <lineage>
        <taxon>Eukaryota</taxon>
        <taxon>Fungi</taxon>
        <taxon>Dikarya</taxon>
        <taxon>Ascomycota</taxon>
        <taxon>Pezizomycotina</taxon>
        <taxon>Dothideomycetes</taxon>
        <taxon>Pleosporomycetidae</taxon>
        <taxon>Pleosporales</taxon>
        <taxon>Dothidotthiaceae</taxon>
        <taxon>Dothidotthia</taxon>
    </lineage>
</organism>
<feature type="transmembrane region" description="Helical" evidence="2">
    <location>
        <begin position="243"/>
        <end position="266"/>
    </location>
</feature>
<reference evidence="4" key="1">
    <citation type="journal article" date="2020" name="Stud. Mycol.">
        <title>101 Dothideomycetes genomes: a test case for predicting lifestyles and emergence of pathogens.</title>
        <authorList>
            <person name="Haridas S."/>
            <person name="Albert R."/>
            <person name="Binder M."/>
            <person name="Bloem J."/>
            <person name="Labutti K."/>
            <person name="Salamov A."/>
            <person name="Andreopoulos B."/>
            <person name="Baker S."/>
            <person name="Barry K."/>
            <person name="Bills G."/>
            <person name="Bluhm B."/>
            <person name="Cannon C."/>
            <person name="Castanera R."/>
            <person name="Culley D."/>
            <person name="Daum C."/>
            <person name="Ezra D."/>
            <person name="Gonzalez J."/>
            <person name="Henrissat B."/>
            <person name="Kuo A."/>
            <person name="Liang C."/>
            <person name="Lipzen A."/>
            <person name="Lutzoni F."/>
            <person name="Magnuson J."/>
            <person name="Mondo S."/>
            <person name="Nolan M."/>
            <person name="Ohm R."/>
            <person name="Pangilinan J."/>
            <person name="Park H.-J."/>
            <person name="Ramirez L."/>
            <person name="Alfaro M."/>
            <person name="Sun H."/>
            <person name="Tritt A."/>
            <person name="Yoshinaga Y."/>
            <person name="Zwiers L.-H."/>
            <person name="Turgeon B."/>
            <person name="Goodwin S."/>
            <person name="Spatafora J."/>
            <person name="Crous P."/>
            <person name="Grigoriev I."/>
        </authorList>
    </citation>
    <scope>NUCLEOTIDE SEQUENCE</scope>
    <source>
        <strain evidence="4">CBS 119687</strain>
    </source>
</reference>
<dbReference type="CDD" id="cd12087">
    <property type="entry name" value="TM_EGFR-like"/>
    <property type="match status" value="1"/>
</dbReference>
<dbReference type="PANTHER" id="PTHR34883:SF8">
    <property type="entry name" value="EXTRACELLULAR SERINE-RICH PROTEIN (AFU_ORTHOLOGUE AFUA_6G00670)"/>
    <property type="match status" value="1"/>
</dbReference>
<proteinExistence type="predicted"/>
<dbReference type="OrthoDB" id="2331100at2759"/>
<feature type="compositionally biased region" description="Low complexity" evidence="1">
    <location>
        <begin position="356"/>
        <end position="369"/>
    </location>
</feature>
<dbReference type="EMBL" id="ML977507">
    <property type="protein sequence ID" value="KAF2129036.1"/>
    <property type="molecule type" value="Genomic_DNA"/>
</dbReference>
<name>A0A6A6ABS9_9PLEO</name>
<feature type="region of interest" description="Disordered" evidence="1">
    <location>
        <begin position="207"/>
        <end position="232"/>
    </location>
</feature>
<feature type="compositionally biased region" description="Basic and acidic residues" evidence="1">
    <location>
        <begin position="387"/>
        <end position="396"/>
    </location>
</feature>
<accession>A0A6A6ABS9</accession>
<keyword evidence="3" id="KW-0732">Signal</keyword>
<keyword evidence="2" id="KW-1133">Transmembrane helix</keyword>
<feature type="region of interest" description="Disordered" evidence="1">
    <location>
        <begin position="286"/>
        <end position="308"/>
    </location>
</feature>
<evidence type="ECO:0000313" key="4">
    <source>
        <dbReference type="EMBL" id="KAF2129036.1"/>
    </source>
</evidence>
<feature type="region of interest" description="Disordered" evidence="1">
    <location>
        <begin position="335"/>
        <end position="396"/>
    </location>
</feature>